<dbReference type="FunFam" id="1.25.10.10:FF:000251">
    <property type="entry name" value="AP-3 complex subunit delta"/>
    <property type="match status" value="1"/>
</dbReference>
<feature type="compositionally biased region" description="Basic and acidic residues" evidence="10">
    <location>
        <begin position="699"/>
        <end position="713"/>
    </location>
</feature>
<keyword evidence="7" id="KW-0472">Membrane</keyword>
<keyword evidence="6" id="KW-0653">Protein transport</keyword>
<evidence type="ECO:0000256" key="10">
    <source>
        <dbReference type="SAM" id="MobiDB-lite"/>
    </source>
</evidence>
<dbReference type="GO" id="GO:0006623">
    <property type="term" value="P:protein targeting to vacuole"/>
    <property type="evidence" value="ECO:0007669"/>
    <property type="project" value="TreeGrafter"/>
</dbReference>
<comment type="similarity">
    <text evidence="2">Belongs to the adaptor complexes large subunit family.</text>
</comment>
<evidence type="ECO:0000256" key="8">
    <source>
        <dbReference type="ARBA" id="ARBA00076742"/>
    </source>
</evidence>
<evidence type="ECO:0000256" key="9">
    <source>
        <dbReference type="ARBA" id="ARBA00083145"/>
    </source>
</evidence>
<protein>
    <recommendedName>
        <fullName evidence="3">AP-3 complex subunit delta</fullName>
    </recommendedName>
    <alternativeName>
        <fullName evidence="9">Adaptor-related protein complex 3 subunit delta</fullName>
    </alternativeName>
    <alternativeName>
        <fullName evidence="8">Delta-adaptin 3</fullName>
    </alternativeName>
</protein>
<organism evidence="12 13">
    <name type="scientific">Powellomyces hirtus</name>
    <dbReference type="NCBI Taxonomy" id="109895"/>
    <lineage>
        <taxon>Eukaryota</taxon>
        <taxon>Fungi</taxon>
        <taxon>Fungi incertae sedis</taxon>
        <taxon>Chytridiomycota</taxon>
        <taxon>Chytridiomycota incertae sedis</taxon>
        <taxon>Chytridiomycetes</taxon>
        <taxon>Spizellomycetales</taxon>
        <taxon>Powellomycetaceae</taxon>
        <taxon>Powellomyces</taxon>
    </lineage>
</organism>
<feature type="compositionally biased region" description="Basic residues" evidence="10">
    <location>
        <begin position="850"/>
        <end position="859"/>
    </location>
</feature>
<evidence type="ECO:0000313" key="13">
    <source>
        <dbReference type="Proteomes" id="UP000318582"/>
    </source>
</evidence>
<evidence type="ECO:0000256" key="7">
    <source>
        <dbReference type="ARBA" id="ARBA00023136"/>
    </source>
</evidence>
<dbReference type="Gene3D" id="1.25.10.10">
    <property type="entry name" value="Leucine-rich Repeat Variant"/>
    <property type="match status" value="1"/>
</dbReference>
<evidence type="ECO:0000256" key="2">
    <source>
        <dbReference type="ARBA" id="ARBA00006613"/>
    </source>
</evidence>
<dbReference type="Proteomes" id="UP000318582">
    <property type="component" value="Unassembled WGS sequence"/>
</dbReference>
<dbReference type="PANTHER" id="PTHR22781:SF12">
    <property type="entry name" value="AP-3 COMPLEX SUBUNIT DELTA-1"/>
    <property type="match status" value="1"/>
</dbReference>
<feature type="compositionally biased region" description="Polar residues" evidence="10">
    <location>
        <begin position="745"/>
        <end position="754"/>
    </location>
</feature>
<dbReference type="GO" id="GO:0030665">
    <property type="term" value="C:clathrin-coated vesicle membrane"/>
    <property type="evidence" value="ECO:0007669"/>
    <property type="project" value="UniProtKB-SubCell"/>
</dbReference>
<dbReference type="GO" id="GO:0030123">
    <property type="term" value="C:AP-3 adaptor complex"/>
    <property type="evidence" value="ECO:0007669"/>
    <property type="project" value="InterPro"/>
</dbReference>
<keyword evidence="5" id="KW-0677">Repeat</keyword>
<sequence>MFEKTLTDLIRGIRANKKNEEKYIATCLDEIRNEVRKNDPDVKAGAVRKLIYLHMHGYDMAWASFHVIEVMSSPKLQYKRIGYQAAAVSFKQDTDVLMLCTNLIKKDLSSNNYNETALALHGLAMIVTPDLGRDLTSDLIAMMNHSRPYIRKRVILVLYRVFLKYPEALRLAFPRLKEKLDDPEPAVVSAVVNVICELARRNPKSYLPLAPHLYGLLTNSTNNWMLIKIIKLFASLTPLEPRLTKKLVPQITNLIQSTSAMSLLYECIHTVIVGGMIGPETVGGENEAQDEALASLCTSKLKIFIAEPDQNLKYLGLYALSKLLAVRPKAVVEHRDTILNCLDDADVSIRMRALDIVTGMVTPTNLVQITRKLIKQVIPPEKDKSLPSSYPPPSLNPVLDSNDRTQVITRIISICSKDTYANVTNFEWYITVLVDLIRAKGVDVGNLIAAQLVDVAVRVMEVREFAVDAMAALLADEALLLSATQEKNNTSVLWAAAWIVGEFSTFLQDPVSILGCLTTRGVEGLPPMVQAAYLQNLFKVYVFWATSKISAEQLVEITTTVLRGLERFKTSSDLEVQERACEIFEIVDLVPRDEMGGDQDGAGATTTIATRNAFVNELQGLFAGEMNPVGVKAQKRVTVPEGLDLDKWICEPEPEPVDEDDSADESESARFWNNGATNGAGGARRQQQQHQESMDPEEAERRRADRLERRKYDPFYIPPSPTSSNRPLYDDIDVNEIPIVKLNFDGTSSSSDPTATKGKTTKKSSSKHAKQRAASPPPPQPPTKSYNINRGAEMPEGIGHSNDAISPVDDEEQHMDEITKAVMSVDLTRDHNEDPPVHNPTPYNAEILVTRKKTPKAPKAKVDDGEIKLKKKKKKKAVVANEDGEGDASAVKKPKRKKSATKSPKIDNKGLLAVRGIDSDAPPYERLASPAPPSASLSAADKSEDNNEAETVLPPQEEHSDFAGARDWICVGGDDDLSVHFDWQRLVLEETDTNVHVKLYFQFTNTSITSTYAFPNPLTLTWRTGQDTRTTALTIPTLRAHSPYVNSTTIDLPVASPADVPSSLDPTSTGASTPLLGHCDLVLSGFEKQPPIEFALPVTLNFVTASDGGNPAPSPDEFTGYLKDASGLHTSSTQFHIPASPTNSIQQQDIVAKIASRLRMTVVETIDGAATLWAWMGVSGHESDGQWCAALVRVGKGVRGAWVVKVEVRALDLAVVDGVVGEVHVPLI</sequence>
<comment type="subcellular location">
    <subcellularLocation>
        <location evidence="1">Cytoplasmic vesicle</location>
        <location evidence="1">Clathrin-coated vesicle membrane</location>
        <topology evidence="1">Peripheral membrane protein</topology>
        <orientation evidence="1">Cytoplasmic side</orientation>
    </subcellularLocation>
</comment>
<evidence type="ECO:0000256" key="4">
    <source>
        <dbReference type="ARBA" id="ARBA00022448"/>
    </source>
</evidence>
<reference evidence="12 13" key="1">
    <citation type="journal article" date="2019" name="Sci. Rep.">
        <title>Comparative genomics of chytrid fungi reveal insights into the obligate biotrophic and pathogenic lifestyle of Synchytrium endobioticum.</title>
        <authorList>
            <person name="van de Vossenberg B.T.L.H."/>
            <person name="Warris S."/>
            <person name="Nguyen H.D.T."/>
            <person name="van Gent-Pelzer M.P.E."/>
            <person name="Joly D.L."/>
            <person name="van de Geest H.C."/>
            <person name="Bonants P.J.M."/>
            <person name="Smith D.S."/>
            <person name="Levesque C.A."/>
            <person name="van der Lee T.A.J."/>
        </authorList>
    </citation>
    <scope>NUCLEOTIDE SEQUENCE [LARGE SCALE GENOMIC DNA]</scope>
    <source>
        <strain evidence="12 13">CBS 809.83</strain>
    </source>
</reference>
<dbReference type="GO" id="GO:0006896">
    <property type="term" value="P:Golgi to vacuole transport"/>
    <property type="evidence" value="ECO:0007669"/>
    <property type="project" value="TreeGrafter"/>
</dbReference>
<feature type="domain" description="AP-3 complex subunit delta" evidence="11">
    <location>
        <begin position="694"/>
        <end position="812"/>
    </location>
</feature>
<feature type="region of interest" description="Disordered" evidence="10">
    <location>
        <begin position="646"/>
        <end position="729"/>
    </location>
</feature>
<dbReference type="GO" id="GO:0010008">
    <property type="term" value="C:endosome membrane"/>
    <property type="evidence" value="ECO:0007669"/>
    <property type="project" value="TreeGrafter"/>
</dbReference>
<evidence type="ECO:0000313" key="12">
    <source>
        <dbReference type="EMBL" id="TPX61442.1"/>
    </source>
</evidence>
<keyword evidence="13" id="KW-1185">Reference proteome</keyword>
<dbReference type="AlphaFoldDB" id="A0A507EC69"/>
<dbReference type="InterPro" id="IPR010474">
    <property type="entry name" value="AP3D_dom_metazoa"/>
</dbReference>
<dbReference type="PANTHER" id="PTHR22781">
    <property type="entry name" value="DELTA ADAPTIN-RELATED"/>
    <property type="match status" value="1"/>
</dbReference>
<dbReference type="SMART" id="SM01354">
    <property type="entry name" value="BLVR"/>
    <property type="match status" value="1"/>
</dbReference>
<evidence type="ECO:0000256" key="1">
    <source>
        <dbReference type="ARBA" id="ARBA00004145"/>
    </source>
</evidence>
<evidence type="ECO:0000256" key="3">
    <source>
        <dbReference type="ARBA" id="ARBA00015717"/>
    </source>
</evidence>
<dbReference type="Pfam" id="PF01602">
    <property type="entry name" value="Adaptin_N"/>
    <property type="match status" value="1"/>
</dbReference>
<dbReference type="InterPro" id="IPR011989">
    <property type="entry name" value="ARM-like"/>
</dbReference>
<name>A0A507EC69_9FUNG</name>
<keyword evidence="4" id="KW-0813">Transport</keyword>
<proteinExistence type="inferred from homology"/>
<feature type="compositionally biased region" description="Low complexity" evidence="10">
    <location>
        <begin position="673"/>
        <end position="689"/>
    </location>
</feature>
<feature type="compositionally biased region" description="Basic residues" evidence="10">
    <location>
        <begin position="759"/>
        <end position="771"/>
    </location>
</feature>
<accession>A0A507EC69</accession>
<dbReference type="InterPro" id="IPR016024">
    <property type="entry name" value="ARM-type_fold"/>
</dbReference>
<feature type="region of interest" description="Disordered" evidence="10">
    <location>
        <begin position="743"/>
        <end position="958"/>
    </location>
</feature>
<evidence type="ECO:0000259" key="11">
    <source>
        <dbReference type="SMART" id="SM01354"/>
    </source>
</evidence>
<dbReference type="InterPro" id="IPR017105">
    <property type="entry name" value="AP3_complex_dsu"/>
</dbReference>
<feature type="compositionally biased region" description="Acidic residues" evidence="10">
    <location>
        <begin position="652"/>
        <end position="666"/>
    </location>
</feature>
<dbReference type="InterPro" id="IPR002553">
    <property type="entry name" value="Clathrin/coatomer_adapt-like_N"/>
</dbReference>
<dbReference type="EMBL" id="QEAQ01000007">
    <property type="protein sequence ID" value="TPX61442.1"/>
    <property type="molecule type" value="Genomic_DNA"/>
</dbReference>
<dbReference type="STRING" id="109895.A0A507EC69"/>
<feature type="compositionally biased region" description="Basic and acidic residues" evidence="10">
    <location>
        <begin position="827"/>
        <end position="836"/>
    </location>
</feature>
<comment type="caution">
    <text evidence="12">The sequence shown here is derived from an EMBL/GenBank/DDBJ whole genome shotgun (WGS) entry which is preliminary data.</text>
</comment>
<evidence type="ECO:0000256" key="5">
    <source>
        <dbReference type="ARBA" id="ARBA00022737"/>
    </source>
</evidence>
<dbReference type="SUPFAM" id="SSF48371">
    <property type="entry name" value="ARM repeat"/>
    <property type="match status" value="1"/>
</dbReference>
<gene>
    <name evidence="12" type="ORF">PhCBS80983_g01081</name>
</gene>
<evidence type="ECO:0000256" key="6">
    <source>
        <dbReference type="ARBA" id="ARBA00022927"/>
    </source>
</evidence>